<dbReference type="EMBL" id="HF586472">
    <property type="protein sequence ID" value="CCQ71090.1"/>
    <property type="molecule type" value="Genomic_DNA"/>
</dbReference>
<evidence type="ECO:0000313" key="2">
    <source>
        <dbReference type="EMBL" id="CCQ71090.1"/>
    </source>
</evidence>
<keyword evidence="1" id="KW-0175">Coiled coil</keyword>
<proteinExistence type="predicted"/>
<reference evidence="2" key="1">
    <citation type="journal article" date="2013" name="Philos. Trans. R. Soc. Lond., B, Biol. Sci.">
        <title>Functional endogenous viral elements in the genome of the parasitoid wasp Cotesia congregata: insights into the evolutionary dynamics of bracoviruses.</title>
        <authorList>
            <person name="Bezier A."/>
            <person name="Louis F."/>
            <person name="Jancek S."/>
            <person name="Periquet G."/>
            <person name="Theze J."/>
            <person name="Gyapay G."/>
            <person name="Musset K."/>
            <person name="Lesobre J."/>
            <person name="Lenoble P."/>
            <person name="Dupuy C."/>
            <person name="Gundersen-Rindal D."/>
            <person name="Herniou E.A.Drezen.J.M."/>
        </authorList>
    </citation>
    <scope>NUCLEOTIDE SEQUENCE</scope>
</reference>
<dbReference type="PANTHER" id="PTHR46113:SF1">
    <property type="entry name" value="PEPTIDASE M17 LEUCYL AMINOPEPTIDASE N-TERMINAL DOMAIN-CONTAINING PROTEIN"/>
    <property type="match status" value="1"/>
</dbReference>
<protein>
    <submittedName>
        <fullName evidence="2">Uncharacterized protein</fullName>
    </submittedName>
</protein>
<sequence length="726" mass="84303">MTSRIILRQNIYLIGDVDTQIIGNKLPSKLQVLKIFFYHIRILKFKLRESAEICIDEVKVFWQKAQIPTKRKDHCIDQLLKLYEHYQLLQKSKSRDSNKIKEDEFKTLLLNLFDIAHANTALMVNENVMNFLTEQRKDGRVGYIANIESDDNDQAQKMKDELLQLRREKSEREKARYDEFVEFTSSSEVEGVNPLSQKTILSVSNFSDELATTQHQESTQFRGTMNIVDDKLVAVFDHCKISDRNAVRVIVALRSSLQIDVNPLIVNRSSIRRSRVKIREEKVKQIKELFKTQDLNASVLHWDGKILKTSSGKNKERLPVVLSCGQIEKILAIPVLDDGTGQSQADAMFDAINDWGIPDFIKALCCDTTAANLGSSKGAAVSLERLLEKKLLYLPCRHHIFELILRGVFELKIPTTSGPDVPLFKRFRESWGEIDISQYSNGIEDSYVQEKIQNHIDDINHFIQKQLDSNQPREDYRELLELVQIFIAIYTIKIFLFRKQFKMTVKLIKSVSEICVFIATVYIKAWFTCPLASEAPNNDLSFLKELIDYQSTDAKISEVALKKFSMHLWYLNPETVAMAFFDERISSNIKNQMVIMLKSIDTNSEINLKRFEIKNIRDVYDWNIASFVSSRSLQFFERFGINTDFLNLNPSEWCQNEDYQKGLLLVRSLKVVNDIAERAVKLIEEYHSILSKDPERQQFIVQYLSEYEQYYADTRKSAITENMKMD</sequence>
<gene>
    <name evidence="2" type="primary">CcBV_30.5b</name>
</gene>
<evidence type="ECO:0000256" key="1">
    <source>
        <dbReference type="SAM" id="Coils"/>
    </source>
</evidence>
<accession>S6D4N7</accession>
<feature type="coiled-coil region" evidence="1">
    <location>
        <begin position="148"/>
        <end position="175"/>
    </location>
</feature>
<name>S6D4N7_COTCN</name>
<organism evidence="2">
    <name type="scientific">Cotesia congregata</name>
    <name type="common">Parasitoid wasp</name>
    <name type="synonym">Apanteles congregatus</name>
    <dbReference type="NCBI Taxonomy" id="51543"/>
    <lineage>
        <taxon>Eukaryota</taxon>
        <taxon>Metazoa</taxon>
        <taxon>Ecdysozoa</taxon>
        <taxon>Arthropoda</taxon>
        <taxon>Hexapoda</taxon>
        <taxon>Insecta</taxon>
        <taxon>Pterygota</taxon>
        <taxon>Neoptera</taxon>
        <taxon>Endopterygota</taxon>
        <taxon>Hymenoptera</taxon>
        <taxon>Apocrita</taxon>
        <taxon>Ichneumonoidea</taxon>
        <taxon>Braconidae</taxon>
        <taxon>Microgastrinae</taxon>
        <taxon>Cotesia</taxon>
    </lineage>
</organism>
<dbReference type="AlphaFoldDB" id="S6D4N7"/>
<dbReference type="PANTHER" id="PTHR46113">
    <property type="entry name" value="SNAC DOMAIN-CONTAINING PROTEIN"/>
    <property type="match status" value="1"/>
</dbReference>